<gene>
    <name evidence="2" type="ORF">E1A91_D05G303900v1</name>
</gene>
<feature type="transmembrane region" description="Helical" evidence="1">
    <location>
        <begin position="12"/>
        <end position="34"/>
    </location>
</feature>
<keyword evidence="1" id="KW-1133">Transmembrane helix</keyword>
<dbReference type="Proteomes" id="UP000323597">
    <property type="component" value="Chromosome D05"/>
</dbReference>
<sequence>MMRDCSPQSRELLIWNLCFLILCDVEPYFAYALLCLKNLYPTLVPPRTFLLIHDHTSKKLNISNIECIFISSN</sequence>
<name>A0A5D2V2S7_GOSMU</name>
<dbReference type="AlphaFoldDB" id="A0A5D2V2S7"/>
<keyword evidence="1" id="KW-0472">Membrane</keyword>
<organism evidence="2 3">
    <name type="scientific">Gossypium mustelinum</name>
    <name type="common">Cotton</name>
    <name type="synonym">Gossypium caicoense</name>
    <dbReference type="NCBI Taxonomy" id="34275"/>
    <lineage>
        <taxon>Eukaryota</taxon>
        <taxon>Viridiplantae</taxon>
        <taxon>Streptophyta</taxon>
        <taxon>Embryophyta</taxon>
        <taxon>Tracheophyta</taxon>
        <taxon>Spermatophyta</taxon>
        <taxon>Magnoliopsida</taxon>
        <taxon>eudicotyledons</taxon>
        <taxon>Gunneridae</taxon>
        <taxon>Pentapetalae</taxon>
        <taxon>rosids</taxon>
        <taxon>malvids</taxon>
        <taxon>Malvales</taxon>
        <taxon>Malvaceae</taxon>
        <taxon>Malvoideae</taxon>
        <taxon>Gossypium</taxon>
    </lineage>
</organism>
<evidence type="ECO:0000256" key="1">
    <source>
        <dbReference type="SAM" id="Phobius"/>
    </source>
</evidence>
<keyword evidence="3" id="KW-1185">Reference proteome</keyword>
<reference evidence="2 3" key="1">
    <citation type="submission" date="2019-07" db="EMBL/GenBank/DDBJ databases">
        <title>WGS assembly of Gossypium mustelinum.</title>
        <authorList>
            <person name="Chen Z.J."/>
            <person name="Sreedasyam A."/>
            <person name="Ando A."/>
            <person name="Song Q."/>
            <person name="De L."/>
            <person name="Hulse-Kemp A."/>
            <person name="Ding M."/>
            <person name="Ye W."/>
            <person name="Kirkbride R."/>
            <person name="Jenkins J."/>
            <person name="Plott C."/>
            <person name="Lovell J."/>
            <person name="Lin Y.-M."/>
            <person name="Vaughn R."/>
            <person name="Liu B."/>
            <person name="Li W."/>
            <person name="Simpson S."/>
            <person name="Scheffler B."/>
            <person name="Saski C."/>
            <person name="Grover C."/>
            <person name="Hu G."/>
            <person name="Conover J."/>
            <person name="Carlson J."/>
            <person name="Shu S."/>
            <person name="Boston L."/>
            <person name="Williams M."/>
            <person name="Peterson D."/>
            <person name="Mcgee K."/>
            <person name="Jones D."/>
            <person name="Wendel J."/>
            <person name="Stelly D."/>
            <person name="Grimwood J."/>
            <person name="Schmutz J."/>
        </authorList>
    </citation>
    <scope>NUCLEOTIDE SEQUENCE [LARGE SCALE GENOMIC DNA]</scope>
    <source>
        <strain evidence="2">1408120.09</strain>
    </source>
</reference>
<evidence type="ECO:0000313" key="2">
    <source>
        <dbReference type="EMBL" id="TYI83598.1"/>
    </source>
</evidence>
<keyword evidence="1" id="KW-0812">Transmembrane</keyword>
<evidence type="ECO:0000313" key="3">
    <source>
        <dbReference type="Proteomes" id="UP000323597"/>
    </source>
</evidence>
<accession>A0A5D2V2S7</accession>
<dbReference type="EMBL" id="CM017653">
    <property type="protein sequence ID" value="TYI83598.1"/>
    <property type="molecule type" value="Genomic_DNA"/>
</dbReference>
<proteinExistence type="predicted"/>
<protein>
    <submittedName>
        <fullName evidence="2">Uncharacterized protein</fullName>
    </submittedName>
</protein>